<dbReference type="GO" id="GO:0005886">
    <property type="term" value="C:plasma membrane"/>
    <property type="evidence" value="ECO:0007669"/>
    <property type="project" value="UniProtKB-SubCell"/>
</dbReference>
<feature type="transmembrane region" description="Helical" evidence="8">
    <location>
        <begin position="304"/>
        <end position="322"/>
    </location>
</feature>
<evidence type="ECO:0000313" key="9">
    <source>
        <dbReference type="EMBL" id="XAY05371.1"/>
    </source>
</evidence>
<evidence type="ECO:0008006" key="10">
    <source>
        <dbReference type="Google" id="ProtNLM"/>
    </source>
</evidence>
<feature type="transmembrane region" description="Helical" evidence="8">
    <location>
        <begin position="152"/>
        <end position="170"/>
    </location>
</feature>
<protein>
    <recommendedName>
        <fullName evidence="10">Glycosyltransferase RgtA/B/C/D-like domain-containing protein</fullName>
    </recommendedName>
</protein>
<feature type="transmembrane region" description="Helical" evidence="8">
    <location>
        <begin position="182"/>
        <end position="205"/>
    </location>
</feature>
<dbReference type="AlphaFoldDB" id="A0AAU7AUI9"/>
<evidence type="ECO:0000256" key="5">
    <source>
        <dbReference type="ARBA" id="ARBA00022692"/>
    </source>
</evidence>
<keyword evidence="7 8" id="KW-0472">Membrane</keyword>
<comment type="subcellular location">
    <subcellularLocation>
        <location evidence="1">Cell membrane</location>
        <topology evidence="1">Multi-pass membrane protein</topology>
    </subcellularLocation>
</comment>
<feature type="transmembrane region" description="Helical" evidence="8">
    <location>
        <begin position="328"/>
        <end position="350"/>
    </location>
</feature>
<feature type="transmembrane region" description="Helical" evidence="8">
    <location>
        <begin position="103"/>
        <end position="120"/>
    </location>
</feature>
<evidence type="ECO:0000256" key="3">
    <source>
        <dbReference type="ARBA" id="ARBA00022676"/>
    </source>
</evidence>
<keyword evidence="6 8" id="KW-1133">Transmembrane helix</keyword>
<feature type="transmembrane region" description="Helical" evidence="8">
    <location>
        <begin position="276"/>
        <end position="297"/>
    </location>
</feature>
<feature type="transmembrane region" description="Helical" evidence="8">
    <location>
        <begin position="27"/>
        <end position="48"/>
    </location>
</feature>
<reference evidence="9" key="1">
    <citation type="submission" date="2022-12" db="EMBL/GenBank/DDBJ databases">
        <title>Paraconexibacter alkalitolerans sp. nov. and Baekduia alba sp. nov., isolated from soil and emended description of the genera Paraconexibacter (Chun et al., 2020) and Baekduia (An et al., 2020).</title>
        <authorList>
            <person name="Vieira S."/>
            <person name="Huber K.J."/>
            <person name="Geppert A."/>
            <person name="Wolf J."/>
            <person name="Neumann-Schaal M."/>
            <person name="Muesken M."/>
            <person name="Overmann J."/>
        </authorList>
    </citation>
    <scope>NUCLEOTIDE SEQUENCE</scope>
    <source>
        <strain evidence="9">AEG42_29</strain>
    </source>
</reference>
<proteinExistence type="predicted"/>
<keyword evidence="5 8" id="KW-0812">Transmembrane</keyword>
<sequence>MENATLTPRRQGPEVQPPTAGPLRARLSWPAAAFAVLCGITVWIFVAYPTYPNYDSVYSLIWGRELLNGTTPSFEAYRAPTEHPLAIAFGAALALLGEPADRVMLAFTLLSFLGLVAGLYRLGRTAFSPVIGAVAAAILCTRLDFPFLALRGYIDVTYLAFVVWAAALEYERPRTGYRVPLLLAGAALMRPEAWLLAGLYFLWAAWPHRRALVCGRVLKLLALGVLGPVLWVATDFTVTGEPLFSLTHTSSLADELGRDRPPSEIPQLTLSYLRQLASPTVFAIGVGGLIAAVLAAPRRIAAPMALLVIGVGTFFMIGVAGLSVIDRYLLVASVVIMLFAAVAIAGASLLNPGRVRTAAVVAGVLLAALAGYKTNWHVNRTDPFSELNFRGAVHAKLVDILENPKVVAGLKCGPLSTPSHKLIPEVRWIADLPEDKVLARTDPEHSAVDKGVPGITSDKATATGLALLVTTRATLLRQAVVEDNDTPLDNIPPDGMRRLAFNGTYAVYTSC</sequence>
<dbReference type="GO" id="GO:0009103">
    <property type="term" value="P:lipopolysaccharide biosynthetic process"/>
    <property type="evidence" value="ECO:0007669"/>
    <property type="project" value="UniProtKB-ARBA"/>
</dbReference>
<dbReference type="RefSeq" id="WP_354701882.1">
    <property type="nucleotide sequence ID" value="NZ_CP114014.1"/>
</dbReference>
<evidence type="ECO:0000256" key="2">
    <source>
        <dbReference type="ARBA" id="ARBA00022475"/>
    </source>
</evidence>
<keyword evidence="4" id="KW-0808">Transferase</keyword>
<dbReference type="PANTHER" id="PTHR33908">
    <property type="entry name" value="MANNOSYLTRANSFERASE YKCB-RELATED"/>
    <property type="match status" value="1"/>
</dbReference>
<dbReference type="KEGG" id="parq:DSM112329_02221"/>
<keyword evidence="3" id="KW-0328">Glycosyltransferase</keyword>
<evidence type="ECO:0000256" key="7">
    <source>
        <dbReference type="ARBA" id="ARBA00023136"/>
    </source>
</evidence>
<evidence type="ECO:0000256" key="4">
    <source>
        <dbReference type="ARBA" id="ARBA00022679"/>
    </source>
</evidence>
<evidence type="ECO:0000256" key="6">
    <source>
        <dbReference type="ARBA" id="ARBA00022989"/>
    </source>
</evidence>
<name>A0AAU7AUI9_9ACTN</name>
<dbReference type="EMBL" id="CP114014">
    <property type="protein sequence ID" value="XAY05371.1"/>
    <property type="molecule type" value="Genomic_DNA"/>
</dbReference>
<organism evidence="9">
    <name type="scientific">Paraconexibacter sp. AEG42_29</name>
    <dbReference type="NCBI Taxonomy" id="2997339"/>
    <lineage>
        <taxon>Bacteria</taxon>
        <taxon>Bacillati</taxon>
        <taxon>Actinomycetota</taxon>
        <taxon>Thermoleophilia</taxon>
        <taxon>Solirubrobacterales</taxon>
        <taxon>Paraconexibacteraceae</taxon>
        <taxon>Paraconexibacter</taxon>
    </lineage>
</organism>
<gene>
    <name evidence="9" type="ORF">DSM112329_02221</name>
</gene>
<dbReference type="PANTHER" id="PTHR33908:SF11">
    <property type="entry name" value="MEMBRANE PROTEIN"/>
    <property type="match status" value="1"/>
</dbReference>
<feature type="transmembrane region" description="Helical" evidence="8">
    <location>
        <begin position="217"/>
        <end position="234"/>
    </location>
</feature>
<dbReference type="InterPro" id="IPR050297">
    <property type="entry name" value="LipidA_mod_glycosyltrf_83"/>
</dbReference>
<evidence type="ECO:0000256" key="8">
    <source>
        <dbReference type="SAM" id="Phobius"/>
    </source>
</evidence>
<dbReference type="GO" id="GO:0016763">
    <property type="term" value="F:pentosyltransferase activity"/>
    <property type="evidence" value="ECO:0007669"/>
    <property type="project" value="TreeGrafter"/>
</dbReference>
<keyword evidence="2" id="KW-1003">Cell membrane</keyword>
<evidence type="ECO:0000256" key="1">
    <source>
        <dbReference type="ARBA" id="ARBA00004651"/>
    </source>
</evidence>
<accession>A0AAU7AUI9</accession>